<dbReference type="InterPro" id="IPR011698">
    <property type="entry name" value="GATase_3"/>
</dbReference>
<evidence type="ECO:0000256" key="2">
    <source>
        <dbReference type="ARBA" id="ARBA00022598"/>
    </source>
</evidence>
<reference evidence="9" key="1">
    <citation type="submission" date="2019-08" db="EMBL/GenBank/DDBJ databases">
        <authorList>
            <person name="Kucharzyk K."/>
            <person name="Murdoch R.W."/>
            <person name="Higgins S."/>
            <person name="Loffler F."/>
        </authorList>
    </citation>
    <scope>NUCLEOTIDE SEQUENCE</scope>
</reference>
<dbReference type="InterPro" id="IPR002586">
    <property type="entry name" value="CobQ/CobB/MinD/ParA_Nub-bd_dom"/>
</dbReference>
<dbReference type="InterPro" id="IPR027417">
    <property type="entry name" value="P-loop_NTPase"/>
</dbReference>
<keyword evidence="5" id="KW-0460">Magnesium</keyword>
<dbReference type="SUPFAM" id="SSF52317">
    <property type="entry name" value="Class I glutamine amidotransferase-like"/>
    <property type="match status" value="1"/>
</dbReference>
<accession>A0A644T0K9</accession>
<evidence type="ECO:0000259" key="7">
    <source>
        <dbReference type="Pfam" id="PF01656"/>
    </source>
</evidence>
<dbReference type="NCBIfam" id="TIGR00379">
    <property type="entry name" value="cobB"/>
    <property type="match status" value="1"/>
</dbReference>
<dbReference type="HAMAP" id="MF_00027">
    <property type="entry name" value="CobB_CbiA"/>
    <property type="match status" value="1"/>
</dbReference>
<dbReference type="GO" id="GO:0005524">
    <property type="term" value="F:ATP binding"/>
    <property type="evidence" value="ECO:0007669"/>
    <property type="project" value="UniProtKB-KW"/>
</dbReference>
<evidence type="ECO:0000313" key="9">
    <source>
        <dbReference type="EMBL" id="MPL60468.1"/>
    </source>
</evidence>
<dbReference type="CDD" id="cd05388">
    <property type="entry name" value="CobB_N"/>
    <property type="match status" value="1"/>
</dbReference>
<evidence type="ECO:0000256" key="6">
    <source>
        <dbReference type="ARBA" id="ARBA00022962"/>
    </source>
</evidence>
<gene>
    <name evidence="9" type="primary">cbiA_1</name>
    <name evidence="9" type="ORF">SDC9_06029</name>
</gene>
<evidence type="ECO:0000256" key="1">
    <source>
        <dbReference type="ARBA" id="ARBA00001946"/>
    </source>
</evidence>
<comment type="cofactor">
    <cofactor evidence="1">
        <name>Mg(2+)</name>
        <dbReference type="ChEBI" id="CHEBI:18420"/>
    </cofactor>
</comment>
<dbReference type="GO" id="GO:0042242">
    <property type="term" value="F:cobyrinic acid a,c-diamide synthase activity"/>
    <property type="evidence" value="ECO:0007669"/>
    <property type="project" value="UniProtKB-EC"/>
</dbReference>
<feature type="domain" description="CobQ/CobB/MinD/ParA nucleotide binding" evidence="7">
    <location>
        <begin position="9"/>
        <end position="191"/>
    </location>
</feature>
<sequence>MHSINIPRIVIAGTSSGVGKTTIVTGLLGALKQRGLSVQSYKVGPDYIDPGYHYLASGKQAHNLDTWLVPEKKLTTIFVKTANNNDIAVIEGVMGLYDGGRKGISSTAAIAKLLKSPVVLVIDAKSMGESAAAIALGYKLYDATVNIAGVILNRIGSDTHRDMICQAMAKLGIEVLGCIYRNENLSMPERHLGLTPVTENNADHSVAAMTAQMSEQLNINRIIEIAKIGQPFELPDITHIPQTENKIRIGVAQDKAFSFYYPESLEILATLGAEIVPFSPLEDAELPDVHGLILGGGFPEMFVSQLTENSAMRTAILNAFQQNMPIYAECGGLMYLTRQIKDFHGKVYEMVGVIPAVCTMEERLQTVGYVEATSLRPNILSDAHDVLRGHEFHFSRMIPDSPEDFPWAFKITKMRTNAVYHAGFSKRNLVASYLHMHFAGNETAASSFIRYCHAYKMEEQICPEK</sequence>
<keyword evidence="3" id="KW-0547">Nucleotide-binding</keyword>
<protein>
    <submittedName>
        <fullName evidence="9">Cobyrinate a,c-diamide synthase</fullName>
        <ecNumber evidence="9">6.3.5.11</ecNumber>
    </submittedName>
</protein>
<proteinExistence type="inferred from homology"/>
<dbReference type="Gene3D" id="3.40.50.300">
    <property type="entry name" value="P-loop containing nucleotide triphosphate hydrolases"/>
    <property type="match status" value="2"/>
</dbReference>
<keyword evidence="6" id="KW-0315">Glutamine amidotransferase</keyword>
<dbReference type="Gene3D" id="3.40.50.880">
    <property type="match status" value="1"/>
</dbReference>
<dbReference type="CDD" id="cd03130">
    <property type="entry name" value="GATase1_CobB"/>
    <property type="match status" value="1"/>
</dbReference>
<dbReference type="EMBL" id="VSSQ01000012">
    <property type="protein sequence ID" value="MPL60468.1"/>
    <property type="molecule type" value="Genomic_DNA"/>
</dbReference>
<dbReference type="NCBIfam" id="NF002204">
    <property type="entry name" value="PRK01077.1"/>
    <property type="match status" value="1"/>
</dbReference>
<dbReference type="PROSITE" id="PS51274">
    <property type="entry name" value="GATASE_COBBQ"/>
    <property type="match status" value="1"/>
</dbReference>
<keyword evidence="4" id="KW-0067">ATP-binding</keyword>
<evidence type="ECO:0000259" key="8">
    <source>
        <dbReference type="Pfam" id="PF07685"/>
    </source>
</evidence>
<dbReference type="EC" id="6.3.5.11" evidence="9"/>
<organism evidence="9">
    <name type="scientific">bioreactor metagenome</name>
    <dbReference type="NCBI Taxonomy" id="1076179"/>
    <lineage>
        <taxon>unclassified sequences</taxon>
        <taxon>metagenomes</taxon>
        <taxon>ecological metagenomes</taxon>
    </lineage>
</organism>
<name>A0A644T0K9_9ZZZZ</name>
<dbReference type="PANTHER" id="PTHR43873">
    <property type="entry name" value="COBYRINATE A,C-DIAMIDE SYNTHASE"/>
    <property type="match status" value="1"/>
</dbReference>
<dbReference type="SUPFAM" id="SSF52540">
    <property type="entry name" value="P-loop containing nucleoside triphosphate hydrolases"/>
    <property type="match status" value="1"/>
</dbReference>
<dbReference type="Pfam" id="PF01656">
    <property type="entry name" value="CbiA"/>
    <property type="match status" value="1"/>
</dbReference>
<keyword evidence="2 9" id="KW-0436">Ligase</keyword>
<feature type="domain" description="CobB/CobQ-like glutamine amidotransferase" evidence="8">
    <location>
        <begin position="248"/>
        <end position="441"/>
    </location>
</feature>
<dbReference type="InterPro" id="IPR029062">
    <property type="entry name" value="Class_I_gatase-like"/>
</dbReference>
<evidence type="ECO:0000256" key="4">
    <source>
        <dbReference type="ARBA" id="ARBA00022840"/>
    </source>
</evidence>
<evidence type="ECO:0000256" key="5">
    <source>
        <dbReference type="ARBA" id="ARBA00022842"/>
    </source>
</evidence>
<dbReference type="InterPro" id="IPR004484">
    <property type="entry name" value="CbiA/CobB_synth"/>
</dbReference>
<evidence type="ECO:0000256" key="3">
    <source>
        <dbReference type="ARBA" id="ARBA00022741"/>
    </source>
</evidence>
<dbReference type="AlphaFoldDB" id="A0A644T0K9"/>
<comment type="caution">
    <text evidence="9">The sequence shown here is derived from an EMBL/GenBank/DDBJ whole genome shotgun (WGS) entry which is preliminary data.</text>
</comment>
<dbReference type="PANTHER" id="PTHR43873:SF1">
    <property type="entry name" value="COBYRINATE A,C-DIAMIDE SYNTHASE"/>
    <property type="match status" value="1"/>
</dbReference>
<dbReference type="Pfam" id="PF07685">
    <property type="entry name" value="GATase_3"/>
    <property type="match status" value="1"/>
</dbReference>